<gene>
    <name evidence="2" type="ORF">V2H45_07190</name>
</gene>
<dbReference type="EMBL" id="JAZBJZ010000021">
    <property type="protein sequence ID" value="MEE3716525.1"/>
    <property type="molecule type" value="Genomic_DNA"/>
</dbReference>
<dbReference type="Gene3D" id="3.30.70.1860">
    <property type="entry name" value="Uncharacterised protein family Ycf54"/>
    <property type="match status" value="1"/>
</dbReference>
<comment type="similarity">
    <text evidence="1">Belongs to the ycf54 family.</text>
</comment>
<proteinExistence type="inferred from homology"/>
<organism evidence="2 3">
    <name type="scientific">Tumidithrix elongata BACA0141</name>
    <dbReference type="NCBI Taxonomy" id="2716417"/>
    <lineage>
        <taxon>Bacteria</taxon>
        <taxon>Bacillati</taxon>
        <taxon>Cyanobacteriota</taxon>
        <taxon>Cyanophyceae</taxon>
        <taxon>Pseudanabaenales</taxon>
        <taxon>Pseudanabaenaceae</taxon>
        <taxon>Tumidithrix</taxon>
        <taxon>Tumidithrix elongata</taxon>
    </lineage>
</organism>
<reference evidence="2" key="1">
    <citation type="submission" date="2024-01" db="EMBL/GenBank/DDBJ databases">
        <title>Bank of Algae and Cyanobacteria of the Azores (BACA) strain genomes.</title>
        <authorList>
            <person name="Luz R."/>
            <person name="Cordeiro R."/>
            <person name="Fonseca A."/>
            <person name="Goncalves V."/>
        </authorList>
    </citation>
    <scope>NUCLEOTIDE SEQUENCE</scope>
    <source>
        <strain evidence="2">BACA0141</strain>
    </source>
</reference>
<dbReference type="Pfam" id="PF10674">
    <property type="entry name" value="Ycf54"/>
    <property type="match status" value="1"/>
</dbReference>
<dbReference type="PANTHER" id="PTHR35319">
    <property type="match status" value="1"/>
</dbReference>
<accession>A0AAW9PRF7</accession>
<evidence type="ECO:0000313" key="2">
    <source>
        <dbReference type="EMBL" id="MEE3716525.1"/>
    </source>
</evidence>
<dbReference type="Proteomes" id="UP001333818">
    <property type="component" value="Unassembled WGS sequence"/>
</dbReference>
<sequence>MSDQTTYYFVLASRKFLLEENPLQESLKERQKNYAERKKAIDFWLVDSPAFLESPEMATFKQQCPQPAAAVISTDIQVIRWLKLRLEFVATGEFVAPSATIPDPLASLVNA</sequence>
<name>A0AAW9PRF7_9CYAN</name>
<keyword evidence="3" id="KW-1185">Reference proteome</keyword>
<comment type="caution">
    <text evidence="2">The sequence shown here is derived from an EMBL/GenBank/DDBJ whole genome shotgun (WGS) entry which is preliminary data.</text>
</comment>
<dbReference type="InterPro" id="IPR038409">
    <property type="entry name" value="Ycf54-like_sf"/>
</dbReference>
<dbReference type="AlphaFoldDB" id="A0AAW9PRF7"/>
<dbReference type="PANTHER" id="PTHR35319:SF2">
    <property type="entry name" value="YCF54"/>
    <property type="match status" value="1"/>
</dbReference>
<dbReference type="InterPro" id="IPR019616">
    <property type="entry name" value="Ycf54"/>
</dbReference>
<protein>
    <submittedName>
        <fullName evidence="2">MgPME-cyclase complex family protein</fullName>
    </submittedName>
</protein>
<dbReference type="RefSeq" id="WP_330482954.1">
    <property type="nucleotide sequence ID" value="NZ_JAZBJZ010000021.1"/>
</dbReference>
<evidence type="ECO:0000256" key="1">
    <source>
        <dbReference type="ARBA" id="ARBA00043978"/>
    </source>
</evidence>
<evidence type="ECO:0000313" key="3">
    <source>
        <dbReference type="Proteomes" id="UP001333818"/>
    </source>
</evidence>